<keyword evidence="3" id="KW-1133">Transmembrane helix</keyword>
<keyword evidence="2" id="KW-0175">Coiled coil</keyword>
<feature type="coiled-coil region" evidence="2">
    <location>
        <begin position="385"/>
        <end position="412"/>
    </location>
</feature>
<dbReference type="EMBL" id="BK032595">
    <property type="protein sequence ID" value="DAF50257.1"/>
    <property type="molecule type" value="Genomic_DNA"/>
</dbReference>
<evidence type="ECO:0000259" key="4">
    <source>
        <dbReference type="Pfam" id="PF10145"/>
    </source>
</evidence>
<keyword evidence="1" id="KW-1245">Viral tail assembly</keyword>
<proteinExistence type="predicted"/>
<evidence type="ECO:0000313" key="5">
    <source>
        <dbReference type="EMBL" id="DAF50257.1"/>
    </source>
</evidence>
<evidence type="ECO:0000256" key="3">
    <source>
        <dbReference type="SAM" id="Phobius"/>
    </source>
</evidence>
<evidence type="ECO:0000256" key="2">
    <source>
        <dbReference type="SAM" id="Coils"/>
    </source>
</evidence>
<evidence type="ECO:0000256" key="1">
    <source>
        <dbReference type="ARBA" id="ARBA00022465"/>
    </source>
</evidence>
<organism evidence="5">
    <name type="scientific">Siphoviridae sp. ctBCr48</name>
    <dbReference type="NCBI Taxonomy" id="2827802"/>
    <lineage>
        <taxon>Viruses</taxon>
        <taxon>Duplodnaviria</taxon>
        <taxon>Heunggongvirae</taxon>
        <taxon>Uroviricota</taxon>
        <taxon>Caudoviricetes</taxon>
    </lineage>
</organism>
<name>A0A8S5SGX0_9CAUD</name>
<feature type="coiled-coil region" evidence="2">
    <location>
        <begin position="880"/>
        <end position="913"/>
    </location>
</feature>
<keyword evidence="3" id="KW-0812">Transmembrane</keyword>
<feature type="transmembrane region" description="Helical" evidence="3">
    <location>
        <begin position="183"/>
        <end position="204"/>
    </location>
</feature>
<sequence>MEIASAGMATYGNSFEEVLGLVTAGTEIMTGRSSQVARGLQTIASRIVKNAEALEEYGIAVTNTDGSLRSTYDILKDLKPVWDELTDTERTALGEQLAGLNQYKVLASTLQNFETAIDATTTAYDSAGSAAKENAAYMESLEAHLTTFQSAWEAFSNSVIKSEFVKLFLSAGTGILKALNTDLGVLITQFGLLWGVLTGGLTIGTKMVKNVIEGIAAVKKFGITLQSIGLVAPIAAAAIATLTLAITAIATEIATYVEYQKQVSEVADDLNQSFKDSEKTLKKNQDEIEGTSILVEKYASRLDELRKKLEDNNEATELTTSEQIELKNIIETLNEKIPGLNLQIDETTDKLNLQTKEIYNQIDAWKQLSLTEAYKNAVSTKKGAYESTQVELATLEARRKRLETERDAMLKQYGEKLAYTYLPRSGIGLAEFRPRLTGTMGYSEEVVNAWQEIKSELQLTEDSIKATTEALENNKQAYEDALKAAKEYGIGQESAVKKSSRKDSSYQRAKAKVGSLLPTGEDEGVFNYDLYLKNQKHRLNIGLITEKEYYSQLQAIIDTFTDEAIISTDKRWDAEEDIYKYRQTLDKEQQQAYEKAVRDAESAAKEKAQAEKQAISDVKAEFTAWQDEQDYLLTTGQITESEYYDNLKAKNDELFKGKEDFLSQYWTNLEKIYKWEQQQIEDQKKAKVTEFDEWLKAQDHALAMGEISEDEYYTELKKKNDEYFKDSTENLDKYWKNEEAWYKWKKQQIEEIHEAAKAALDAEIEKEKQRLELKKTEAETRKTQLEAQQDEIERLADYVQTVADAEIDKIDNKISALKDEADAITAKYKEQIDALEQQNQAIDDQITKQKLLEALAKAQQSKKYVFKDGRFQYVDDVDAIASAQEQLDAFNREQALQEKTKQLEKQRDLELEQNQLAQKALEDEKKRWEEYKQGWSNITNAYTEQQNALLAQQKLGIDVEKATWDERLSNLESFKNQYINLVAQIKAAEAEIAGYDAQISAVGSAENQDATIRRMMKENSEAWHQTSDASERERLHEMNEYLNSLLSNSGTYNAASGQWSNLSYASQSQPLSSSIGSVGVMTPSVASSAVLGSSLINKGISGAKQALSQIFNMGNISLPNVSNAKQFVSELKNLALQAAYSRA</sequence>
<feature type="coiled-coil region" evidence="2">
    <location>
        <begin position="746"/>
        <end position="852"/>
    </location>
</feature>
<protein>
    <submittedName>
        <fullName evidence="5">Minor tail protein</fullName>
    </submittedName>
</protein>
<dbReference type="Pfam" id="PF10145">
    <property type="entry name" value="PhageMin_Tail"/>
    <property type="match status" value="1"/>
</dbReference>
<dbReference type="GO" id="GO:0098003">
    <property type="term" value="P:viral tail assembly"/>
    <property type="evidence" value="ECO:0007669"/>
    <property type="project" value="UniProtKB-KW"/>
</dbReference>
<feature type="transmembrane region" description="Helical" evidence="3">
    <location>
        <begin position="225"/>
        <end position="250"/>
    </location>
</feature>
<keyword evidence="1" id="KW-1188">Viral release from host cell</keyword>
<feature type="coiled-coil region" evidence="2">
    <location>
        <begin position="267"/>
        <end position="350"/>
    </location>
</feature>
<keyword evidence="3" id="KW-0472">Membrane</keyword>
<feature type="coiled-coil region" evidence="2">
    <location>
        <begin position="971"/>
        <end position="998"/>
    </location>
</feature>
<reference evidence="5" key="1">
    <citation type="journal article" date="2021" name="Proc. Natl. Acad. Sci. U.S.A.">
        <title>A Catalog of Tens of Thousands of Viruses from Human Metagenomes Reveals Hidden Associations with Chronic Diseases.</title>
        <authorList>
            <person name="Tisza M.J."/>
            <person name="Buck C.B."/>
        </authorList>
    </citation>
    <scope>NUCLEOTIDE SEQUENCE</scope>
    <source>
        <strain evidence="5">CtBCr48</strain>
    </source>
</reference>
<dbReference type="InterPro" id="IPR010090">
    <property type="entry name" value="Phage_tape_meas"/>
</dbReference>
<accession>A0A8S5SGX0</accession>
<feature type="domain" description="Phage tail tape measure protein" evidence="4">
    <location>
        <begin position="4"/>
        <end position="99"/>
    </location>
</feature>